<evidence type="ECO:0000256" key="1">
    <source>
        <dbReference type="SAM" id="MobiDB-lite"/>
    </source>
</evidence>
<evidence type="ECO:0000313" key="3">
    <source>
        <dbReference type="EMBL" id="PON66954.1"/>
    </source>
</evidence>
<comment type="caution">
    <text evidence="3">The sequence shown here is derived from an EMBL/GenBank/DDBJ whole genome shotgun (WGS) entry which is preliminary data.</text>
</comment>
<proteinExistence type="predicted"/>
<feature type="transmembrane region" description="Helical" evidence="2">
    <location>
        <begin position="160"/>
        <end position="188"/>
    </location>
</feature>
<protein>
    <recommendedName>
        <fullName evidence="5">Transmembrane protein</fullName>
    </recommendedName>
</protein>
<keyword evidence="2" id="KW-1133">Transmembrane helix</keyword>
<feature type="region of interest" description="Disordered" evidence="1">
    <location>
        <begin position="107"/>
        <end position="130"/>
    </location>
</feature>
<gene>
    <name evidence="3" type="ORF">TorRG33x02_266400</name>
</gene>
<dbReference type="Proteomes" id="UP000237000">
    <property type="component" value="Unassembled WGS sequence"/>
</dbReference>
<sequence length="231" mass="26555">MVDMDVVIEPKSVNDHRSTDLGLTYIKVESMEPLKVSMDSEKSSTIVRQQQQQQQPTKKTFSRVVRAVFFETTLAKRVRERKGFKQDSVKPKLRSLDLARFQLMNSTLPGSSSSSSSSTSESEISTSNNLTESVKQNFKKNIEKYSKESDMGHSGFNSGLYLLLISLTITVFWGRFWAVVLTLIWLYLVPAWYAGNRLPENATLWPEKESKDYKKKVIIEGLLERNHRREH</sequence>
<evidence type="ECO:0000256" key="2">
    <source>
        <dbReference type="SAM" id="Phobius"/>
    </source>
</evidence>
<dbReference type="PANTHER" id="PTHR34379">
    <property type="entry name" value="OS07G0553800 PROTEIN"/>
    <property type="match status" value="1"/>
</dbReference>
<dbReference type="InterPro" id="IPR040411">
    <property type="entry name" value="At5g23160-like"/>
</dbReference>
<reference evidence="4" key="1">
    <citation type="submission" date="2016-06" db="EMBL/GenBank/DDBJ databases">
        <title>Parallel loss of symbiosis genes in relatives of nitrogen-fixing non-legume Parasponia.</title>
        <authorList>
            <person name="Van Velzen R."/>
            <person name="Holmer R."/>
            <person name="Bu F."/>
            <person name="Rutten L."/>
            <person name="Van Zeijl A."/>
            <person name="Liu W."/>
            <person name="Santuari L."/>
            <person name="Cao Q."/>
            <person name="Sharma T."/>
            <person name="Shen D."/>
            <person name="Roswanjaya Y."/>
            <person name="Wardhani T."/>
            <person name="Kalhor M.S."/>
            <person name="Jansen J."/>
            <person name="Van den Hoogen J."/>
            <person name="Gungor B."/>
            <person name="Hartog M."/>
            <person name="Hontelez J."/>
            <person name="Verver J."/>
            <person name="Yang W.-C."/>
            <person name="Schijlen E."/>
            <person name="Repin R."/>
            <person name="Schilthuizen M."/>
            <person name="Schranz E."/>
            <person name="Heidstra R."/>
            <person name="Miyata K."/>
            <person name="Fedorova E."/>
            <person name="Kohlen W."/>
            <person name="Bisseling T."/>
            <person name="Smit S."/>
            <person name="Geurts R."/>
        </authorList>
    </citation>
    <scope>NUCLEOTIDE SEQUENCE [LARGE SCALE GENOMIC DNA]</scope>
    <source>
        <strain evidence="4">cv. RG33-2</strain>
    </source>
</reference>
<dbReference type="PANTHER" id="PTHR34379:SF15">
    <property type="entry name" value="PROTEIN, PUTATIVE-RELATED"/>
    <property type="match status" value="1"/>
</dbReference>
<dbReference type="OrthoDB" id="771184at2759"/>
<keyword evidence="4" id="KW-1185">Reference proteome</keyword>
<evidence type="ECO:0000313" key="4">
    <source>
        <dbReference type="Proteomes" id="UP000237000"/>
    </source>
</evidence>
<organism evidence="3 4">
    <name type="scientific">Trema orientale</name>
    <name type="common">Charcoal tree</name>
    <name type="synonym">Celtis orientalis</name>
    <dbReference type="NCBI Taxonomy" id="63057"/>
    <lineage>
        <taxon>Eukaryota</taxon>
        <taxon>Viridiplantae</taxon>
        <taxon>Streptophyta</taxon>
        <taxon>Embryophyta</taxon>
        <taxon>Tracheophyta</taxon>
        <taxon>Spermatophyta</taxon>
        <taxon>Magnoliopsida</taxon>
        <taxon>eudicotyledons</taxon>
        <taxon>Gunneridae</taxon>
        <taxon>Pentapetalae</taxon>
        <taxon>rosids</taxon>
        <taxon>fabids</taxon>
        <taxon>Rosales</taxon>
        <taxon>Cannabaceae</taxon>
        <taxon>Trema</taxon>
    </lineage>
</organism>
<dbReference type="AlphaFoldDB" id="A0A2P5D0X4"/>
<keyword evidence="2" id="KW-0812">Transmembrane</keyword>
<keyword evidence="2" id="KW-0472">Membrane</keyword>
<accession>A0A2P5D0X4</accession>
<dbReference type="InParanoid" id="A0A2P5D0X4"/>
<evidence type="ECO:0008006" key="5">
    <source>
        <dbReference type="Google" id="ProtNLM"/>
    </source>
</evidence>
<name>A0A2P5D0X4_TREOI</name>
<dbReference type="EMBL" id="JXTC01000308">
    <property type="protein sequence ID" value="PON66954.1"/>
    <property type="molecule type" value="Genomic_DNA"/>
</dbReference>